<evidence type="ECO:0000256" key="3">
    <source>
        <dbReference type="ARBA" id="ARBA00023004"/>
    </source>
</evidence>
<protein>
    <submittedName>
        <fullName evidence="8">Glycine/D-amino acid oxidase</fullName>
    </submittedName>
</protein>
<evidence type="ECO:0000256" key="4">
    <source>
        <dbReference type="ARBA" id="ARBA00023014"/>
    </source>
</evidence>
<dbReference type="Gene3D" id="3.30.9.10">
    <property type="entry name" value="D-Amino Acid Oxidase, subunit A, domain 2"/>
    <property type="match status" value="1"/>
</dbReference>
<dbReference type="PROSITE" id="PS51296">
    <property type="entry name" value="RIESKE"/>
    <property type="match status" value="1"/>
</dbReference>
<feature type="region of interest" description="Disordered" evidence="6">
    <location>
        <begin position="1"/>
        <end position="21"/>
    </location>
</feature>
<gene>
    <name evidence="8" type="ORF">SAMN05660653_00884</name>
</gene>
<dbReference type="GO" id="GO:0051537">
    <property type="term" value="F:2 iron, 2 sulfur cluster binding"/>
    <property type="evidence" value="ECO:0007669"/>
    <property type="project" value="UniProtKB-KW"/>
</dbReference>
<reference evidence="8 9" key="1">
    <citation type="submission" date="2016-10" db="EMBL/GenBank/DDBJ databases">
        <authorList>
            <person name="de Groot N.N."/>
        </authorList>
    </citation>
    <scope>NUCLEOTIDE SEQUENCE [LARGE SCALE GENOMIC DNA]</scope>
    <source>
        <strain evidence="8 9">ASO4-2</strain>
    </source>
</reference>
<dbReference type="Pfam" id="PF00355">
    <property type="entry name" value="Rieske"/>
    <property type="match status" value="1"/>
</dbReference>
<dbReference type="FunFam" id="2.102.10.10:FF:000014">
    <property type="entry name" value="Oxidoreductase, FAD dependent"/>
    <property type="match status" value="1"/>
</dbReference>
<dbReference type="InterPro" id="IPR017941">
    <property type="entry name" value="Rieske_2Fe-2S"/>
</dbReference>
<proteinExistence type="predicted"/>
<dbReference type="STRING" id="617002.SAMN05660653_00884"/>
<evidence type="ECO:0000259" key="7">
    <source>
        <dbReference type="PROSITE" id="PS51296"/>
    </source>
</evidence>
<name>A0A1G6BC85_9BACT</name>
<keyword evidence="1" id="KW-0001">2Fe-2S</keyword>
<organism evidence="8 9">
    <name type="scientific">Desulfonatronum thiosulfatophilum</name>
    <dbReference type="NCBI Taxonomy" id="617002"/>
    <lineage>
        <taxon>Bacteria</taxon>
        <taxon>Pseudomonadati</taxon>
        <taxon>Thermodesulfobacteriota</taxon>
        <taxon>Desulfovibrionia</taxon>
        <taxon>Desulfovibrionales</taxon>
        <taxon>Desulfonatronaceae</taxon>
        <taxon>Desulfonatronum</taxon>
    </lineage>
</organism>
<keyword evidence="9" id="KW-1185">Reference proteome</keyword>
<evidence type="ECO:0000256" key="1">
    <source>
        <dbReference type="ARBA" id="ARBA00022714"/>
    </source>
</evidence>
<dbReference type="Gene3D" id="2.102.10.10">
    <property type="entry name" value="Rieske [2Fe-2S] iron-sulphur domain"/>
    <property type="match status" value="1"/>
</dbReference>
<dbReference type="Proteomes" id="UP000198771">
    <property type="component" value="Unassembled WGS sequence"/>
</dbReference>
<sequence length="548" mass="60479">METAQVQNRPSLSAEDKGAACNRQKIKAESRQMEMEIPTGCKTTFRLETRPSDPMHGSTPQQDMQADVCIVGAGMAGMSTAYSLAREGKSVIVLDAGQIGGGMTERTTAHLSNALDDQYSQIERLHGEQGAKFAAQSHTAAIEHIERIIAAEEIDCDFERLDGYLFAAFGESETNLEREMKAANRAGLVDVELIRHAPLEGFQSGPYLRFPRQAQFHPLKYLAGLARAIERNGGRIFTVTRATDIKGGTSAYVRTDSGHAVSAKAIVVATNSPINDIVTIHTKQAPYTTYAISARLPRGSVQRALYWDTHDPYHYVRLHGVADETGEYDLLIVGGEDHKTGQANDGEQRHARLENWARERFHMMEDVTFRWSGQVMEPVDGVAFIGRNPSDFRNVYIATGDSGMGMTHGAIAGMLITDLIMERENPWADLYDPSRKTLGALEKWTKENLNVAARFMKDFSAGESMAAMEKISAAEGAVLRQGLKKVAVYRDEHGEAHQLSAKCAHLGCVVSWNSLEKSWDCPCHGSRYDRYGQVINGPANQNLPKMEK</sequence>
<dbReference type="InterPro" id="IPR036188">
    <property type="entry name" value="FAD/NAD-bd_sf"/>
</dbReference>
<dbReference type="InterPro" id="IPR006076">
    <property type="entry name" value="FAD-dep_OxRdtase"/>
</dbReference>
<dbReference type="PANTHER" id="PTHR13847">
    <property type="entry name" value="SARCOSINE DEHYDROGENASE-RELATED"/>
    <property type="match status" value="1"/>
</dbReference>
<keyword evidence="4" id="KW-0411">Iron-sulfur</keyword>
<dbReference type="EMBL" id="FMXO01000004">
    <property type="protein sequence ID" value="SDB18237.1"/>
    <property type="molecule type" value="Genomic_DNA"/>
</dbReference>
<dbReference type="GO" id="GO:0016020">
    <property type="term" value="C:membrane"/>
    <property type="evidence" value="ECO:0007669"/>
    <property type="project" value="InterPro"/>
</dbReference>
<evidence type="ECO:0000313" key="8">
    <source>
        <dbReference type="EMBL" id="SDB18237.1"/>
    </source>
</evidence>
<feature type="domain" description="Rieske" evidence="7">
    <location>
        <begin position="465"/>
        <end position="548"/>
    </location>
</feature>
<evidence type="ECO:0000256" key="2">
    <source>
        <dbReference type="ARBA" id="ARBA00022723"/>
    </source>
</evidence>
<dbReference type="AlphaFoldDB" id="A0A1G6BC85"/>
<dbReference type="Pfam" id="PF01266">
    <property type="entry name" value="DAO"/>
    <property type="match status" value="1"/>
</dbReference>
<keyword evidence="3" id="KW-0408">Iron</keyword>
<keyword evidence="5" id="KW-1015">Disulfide bond</keyword>
<dbReference type="InterPro" id="IPR036922">
    <property type="entry name" value="Rieske_2Fe-2S_sf"/>
</dbReference>
<dbReference type="PRINTS" id="PR00162">
    <property type="entry name" value="RIESKE"/>
</dbReference>
<evidence type="ECO:0000256" key="5">
    <source>
        <dbReference type="ARBA" id="ARBA00023157"/>
    </source>
</evidence>
<dbReference type="InterPro" id="IPR005805">
    <property type="entry name" value="Rieske_Fe-S_prot_C"/>
</dbReference>
<accession>A0A1G6BC85</accession>
<feature type="compositionally biased region" description="Polar residues" evidence="6">
    <location>
        <begin position="1"/>
        <end position="11"/>
    </location>
</feature>
<dbReference type="GO" id="GO:0046872">
    <property type="term" value="F:metal ion binding"/>
    <property type="evidence" value="ECO:0007669"/>
    <property type="project" value="UniProtKB-KW"/>
</dbReference>
<evidence type="ECO:0000256" key="6">
    <source>
        <dbReference type="SAM" id="MobiDB-lite"/>
    </source>
</evidence>
<dbReference type="PANTHER" id="PTHR13847:SF281">
    <property type="entry name" value="FAD DEPENDENT OXIDOREDUCTASE DOMAIN-CONTAINING PROTEIN"/>
    <property type="match status" value="1"/>
</dbReference>
<dbReference type="GO" id="GO:0005737">
    <property type="term" value="C:cytoplasm"/>
    <property type="evidence" value="ECO:0007669"/>
    <property type="project" value="TreeGrafter"/>
</dbReference>
<dbReference type="Gene3D" id="3.50.50.60">
    <property type="entry name" value="FAD/NAD(P)-binding domain"/>
    <property type="match status" value="1"/>
</dbReference>
<keyword evidence="2" id="KW-0479">Metal-binding</keyword>
<dbReference type="SUPFAM" id="SSF51971">
    <property type="entry name" value="Nucleotide-binding domain"/>
    <property type="match status" value="1"/>
</dbReference>
<evidence type="ECO:0000313" key="9">
    <source>
        <dbReference type="Proteomes" id="UP000198771"/>
    </source>
</evidence>
<dbReference type="SUPFAM" id="SSF50022">
    <property type="entry name" value="ISP domain"/>
    <property type="match status" value="1"/>
</dbReference>